<dbReference type="Pfam" id="PF05773">
    <property type="entry name" value="RWD"/>
    <property type="match status" value="1"/>
</dbReference>
<name>A0AA35SY37_GEOBA</name>
<keyword evidence="1" id="KW-0472">Membrane</keyword>
<evidence type="ECO:0000313" key="4">
    <source>
        <dbReference type="Proteomes" id="UP001174909"/>
    </source>
</evidence>
<evidence type="ECO:0000259" key="2">
    <source>
        <dbReference type="PROSITE" id="PS50908"/>
    </source>
</evidence>
<keyword evidence="1" id="KW-1133">Transmembrane helix</keyword>
<reference evidence="3" key="1">
    <citation type="submission" date="2023-03" db="EMBL/GenBank/DDBJ databases">
        <authorList>
            <person name="Steffen K."/>
            <person name="Cardenas P."/>
        </authorList>
    </citation>
    <scope>NUCLEOTIDE SEQUENCE</scope>
</reference>
<dbReference type="PROSITE" id="PS50908">
    <property type="entry name" value="RWD"/>
    <property type="match status" value="1"/>
</dbReference>
<feature type="domain" description="RWD" evidence="2">
    <location>
        <begin position="6"/>
        <end position="106"/>
    </location>
</feature>
<dbReference type="PANTHER" id="PTHR40237">
    <property type="entry name" value="LD44813P"/>
    <property type="match status" value="1"/>
</dbReference>
<comment type="caution">
    <text evidence="3">The sequence shown here is derived from an EMBL/GenBank/DDBJ whole genome shotgun (WGS) entry which is preliminary data.</text>
</comment>
<dbReference type="AlphaFoldDB" id="A0AA35SY37"/>
<dbReference type="Proteomes" id="UP001174909">
    <property type="component" value="Unassembled WGS sequence"/>
</dbReference>
<dbReference type="EMBL" id="CASHTH010002986">
    <property type="protein sequence ID" value="CAI8038235.1"/>
    <property type="molecule type" value="Genomic_DNA"/>
</dbReference>
<keyword evidence="4" id="KW-1185">Reference proteome</keyword>
<sequence length="321" mass="37036">MSSVGEELSTLKDKISKIPNADVISCHPSLVQIKIRQTDHRQVNVCCQFPESYPSRPLLVELKSKTIADRMLEGMVKVFDQELLRISGQPQIVHLVRFVSEFLTNNPFVVCSEELNHVKHKLASEADTLKVKRKTGVILYKATQNSYFIDFRVALPDDYPNQHVRLDIKETNFPPELMTVITGHVMERLRRCVEPPLNKPTDPAFEPRPSLRVAVDYVVTECVRKYPLEKCSICELTALPHDPQVMSLHYHMILRRMCTCMHAIYPQLMRSVYVELTTSLGLALVMLTTRHVLSVTLLYNIMLAYHTCLPYLWIRVLHRAW</sequence>
<protein>
    <recommendedName>
        <fullName evidence="2">RWD domain-containing protein</fullName>
    </recommendedName>
</protein>
<feature type="transmembrane region" description="Helical" evidence="1">
    <location>
        <begin position="297"/>
        <end position="314"/>
    </location>
</feature>
<dbReference type="PANTHER" id="PTHR40237:SF1">
    <property type="entry name" value="LD44813P"/>
    <property type="match status" value="1"/>
</dbReference>
<evidence type="ECO:0000256" key="1">
    <source>
        <dbReference type="SAM" id="Phobius"/>
    </source>
</evidence>
<dbReference type="InterPro" id="IPR006575">
    <property type="entry name" value="RWD_dom"/>
</dbReference>
<dbReference type="Gene3D" id="3.10.110.10">
    <property type="entry name" value="Ubiquitin Conjugating Enzyme"/>
    <property type="match status" value="1"/>
</dbReference>
<organism evidence="3 4">
    <name type="scientific">Geodia barretti</name>
    <name type="common">Barrett's horny sponge</name>
    <dbReference type="NCBI Taxonomy" id="519541"/>
    <lineage>
        <taxon>Eukaryota</taxon>
        <taxon>Metazoa</taxon>
        <taxon>Porifera</taxon>
        <taxon>Demospongiae</taxon>
        <taxon>Heteroscleromorpha</taxon>
        <taxon>Tetractinellida</taxon>
        <taxon>Astrophorina</taxon>
        <taxon>Geodiidae</taxon>
        <taxon>Geodia</taxon>
    </lineage>
</organism>
<keyword evidence="1" id="KW-0812">Transmembrane</keyword>
<accession>A0AA35SY37</accession>
<gene>
    <name evidence="3" type="ORF">GBAR_LOCUS21320</name>
</gene>
<proteinExistence type="predicted"/>
<evidence type="ECO:0000313" key="3">
    <source>
        <dbReference type="EMBL" id="CAI8038235.1"/>
    </source>
</evidence>
<dbReference type="InterPro" id="IPR016135">
    <property type="entry name" value="UBQ-conjugating_enzyme/RWD"/>
</dbReference>